<evidence type="ECO:0000256" key="1">
    <source>
        <dbReference type="SAM" id="MobiDB-lite"/>
    </source>
</evidence>
<dbReference type="EMBL" id="CP060828">
    <property type="protein sequence ID" value="QNP71369.1"/>
    <property type="molecule type" value="Genomic_DNA"/>
</dbReference>
<keyword evidence="5" id="KW-1185">Reference proteome</keyword>
<evidence type="ECO:0000256" key="2">
    <source>
        <dbReference type="SAM" id="Phobius"/>
    </source>
</evidence>
<dbReference type="AlphaFoldDB" id="A0A7H0IF03"/>
<keyword evidence="3" id="KW-0732">Signal</keyword>
<reference evidence="4 5" key="1">
    <citation type="submission" date="2020-08" db="EMBL/GenBank/DDBJ databases">
        <title>A novel species.</title>
        <authorList>
            <person name="Gao J."/>
        </authorList>
    </citation>
    <scope>NUCLEOTIDE SEQUENCE [LARGE SCALE GENOMIC DNA]</scope>
    <source>
        <strain evidence="4 5">CRXT-G-22</strain>
    </source>
</reference>
<feature type="transmembrane region" description="Helical" evidence="2">
    <location>
        <begin position="190"/>
        <end position="209"/>
    </location>
</feature>
<sequence length="217" mass="21866">MTSGLRLSRIALVPAAVCLALLQPVTSAVADGPEKEAGKEADKKAAPAAPPMSIEISDGVDKAADGDKLAYRIIVHNQGGEPLTNLRVEQRVPETAGRPEASEGGQVGKGGIITWTADVKARTKAEFTSRIELGKTDKKALRAASTACAFLDDAKAPTVCASDLDTLPGGAAGPEGAAAEKKADGVGTTGLAIGGAAAAGVAAVAFVAVRRRRATTN</sequence>
<accession>A0A7H0IF03</accession>
<dbReference type="RefSeq" id="WP_187748339.1">
    <property type="nucleotide sequence ID" value="NZ_CP060828.1"/>
</dbReference>
<keyword evidence="2" id="KW-1133">Transmembrane helix</keyword>
<keyword evidence="2" id="KW-0472">Membrane</keyword>
<keyword evidence="2" id="KW-0812">Transmembrane</keyword>
<evidence type="ECO:0008006" key="6">
    <source>
        <dbReference type="Google" id="ProtNLM"/>
    </source>
</evidence>
<dbReference type="KEGG" id="sroi:IAG44_19305"/>
<gene>
    <name evidence="4" type="ORF">IAG44_19305</name>
</gene>
<evidence type="ECO:0000313" key="4">
    <source>
        <dbReference type="EMBL" id="QNP71369.1"/>
    </source>
</evidence>
<feature type="region of interest" description="Disordered" evidence="1">
    <location>
        <begin position="32"/>
        <end position="53"/>
    </location>
</feature>
<name>A0A7H0IF03_9ACTN</name>
<dbReference type="Proteomes" id="UP000516052">
    <property type="component" value="Chromosome"/>
</dbReference>
<feature type="signal peptide" evidence="3">
    <location>
        <begin position="1"/>
        <end position="30"/>
    </location>
</feature>
<organism evidence="4 5">
    <name type="scientific">Streptomyces roseirectus</name>
    <dbReference type="NCBI Taxonomy" id="2768066"/>
    <lineage>
        <taxon>Bacteria</taxon>
        <taxon>Bacillati</taxon>
        <taxon>Actinomycetota</taxon>
        <taxon>Actinomycetes</taxon>
        <taxon>Kitasatosporales</taxon>
        <taxon>Streptomycetaceae</taxon>
        <taxon>Streptomyces</taxon>
    </lineage>
</organism>
<feature type="compositionally biased region" description="Basic and acidic residues" evidence="1">
    <location>
        <begin position="32"/>
        <end position="45"/>
    </location>
</feature>
<protein>
    <recommendedName>
        <fullName evidence="6">DUF11 domain-containing protein</fullName>
    </recommendedName>
</protein>
<evidence type="ECO:0000256" key="3">
    <source>
        <dbReference type="SAM" id="SignalP"/>
    </source>
</evidence>
<evidence type="ECO:0000313" key="5">
    <source>
        <dbReference type="Proteomes" id="UP000516052"/>
    </source>
</evidence>
<proteinExistence type="predicted"/>
<feature type="chain" id="PRO_5028953200" description="DUF11 domain-containing protein" evidence="3">
    <location>
        <begin position="31"/>
        <end position="217"/>
    </location>
</feature>